<dbReference type="Gene3D" id="3.10.450.390">
    <property type="entry name" value="Protein of unknown function DUF3889"/>
    <property type="match status" value="1"/>
</dbReference>
<dbReference type="RefSeq" id="WP_209865677.1">
    <property type="nucleotide sequence ID" value="NZ_JAGGLD010000009.1"/>
</dbReference>
<dbReference type="EMBL" id="JAGGLD010000009">
    <property type="protein sequence ID" value="MBP2002502.1"/>
    <property type="molecule type" value="Genomic_DNA"/>
</dbReference>
<accession>A0ABS4JLA9</accession>
<protein>
    <recommendedName>
        <fullName evidence="4">DUF3889 domain-containing protein</fullName>
    </recommendedName>
</protein>
<name>A0ABS4JLA9_9BACL</name>
<sequence length="113" mass="12803">MRHLLKKSGLVLMTAFMALALGLAEPTQTYAGTDPSYAKWGTIAVKETQKKYNADITDYLHVGRKPIKGDVVEEQFKLIVRKKSEQEFGVFVHVQFDEKSGELLGIRYEKTQP</sequence>
<evidence type="ECO:0000313" key="3">
    <source>
        <dbReference type="Proteomes" id="UP001519288"/>
    </source>
</evidence>
<dbReference type="Proteomes" id="UP001519288">
    <property type="component" value="Unassembled WGS sequence"/>
</dbReference>
<organism evidence="2 3">
    <name type="scientific">Paenibacillus shirakamiensis</name>
    <dbReference type="NCBI Taxonomy" id="1265935"/>
    <lineage>
        <taxon>Bacteria</taxon>
        <taxon>Bacillati</taxon>
        <taxon>Bacillota</taxon>
        <taxon>Bacilli</taxon>
        <taxon>Bacillales</taxon>
        <taxon>Paenibacillaceae</taxon>
        <taxon>Paenibacillus</taxon>
    </lineage>
</organism>
<feature type="signal peptide" evidence="1">
    <location>
        <begin position="1"/>
        <end position="31"/>
    </location>
</feature>
<keyword evidence="3" id="KW-1185">Reference proteome</keyword>
<evidence type="ECO:0008006" key="4">
    <source>
        <dbReference type="Google" id="ProtNLM"/>
    </source>
</evidence>
<gene>
    <name evidence="2" type="ORF">J2Z69_003588</name>
</gene>
<keyword evidence="1" id="KW-0732">Signal</keyword>
<dbReference type="InterPro" id="IPR024987">
    <property type="entry name" value="DUF3889"/>
</dbReference>
<comment type="caution">
    <text evidence="2">The sequence shown here is derived from an EMBL/GenBank/DDBJ whole genome shotgun (WGS) entry which is preliminary data.</text>
</comment>
<dbReference type="Pfam" id="PF13028">
    <property type="entry name" value="DUF3889"/>
    <property type="match status" value="1"/>
</dbReference>
<proteinExistence type="predicted"/>
<feature type="chain" id="PRO_5045953762" description="DUF3889 domain-containing protein" evidence="1">
    <location>
        <begin position="32"/>
        <end position="113"/>
    </location>
</feature>
<reference evidence="2 3" key="1">
    <citation type="submission" date="2021-03" db="EMBL/GenBank/DDBJ databases">
        <title>Genomic Encyclopedia of Type Strains, Phase IV (KMG-IV): sequencing the most valuable type-strain genomes for metagenomic binning, comparative biology and taxonomic classification.</title>
        <authorList>
            <person name="Goeker M."/>
        </authorList>
    </citation>
    <scope>NUCLEOTIDE SEQUENCE [LARGE SCALE GENOMIC DNA]</scope>
    <source>
        <strain evidence="2 3">DSM 26806</strain>
    </source>
</reference>
<evidence type="ECO:0000256" key="1">
    <source>
        <dbReference type="SAM" id="SignalP"/>
    </source>
</evidence>
<evidence type="ECO:0000313" key="2">
    <source>
        <dbReference type="EMBL" id="MBP2002502.1"/>
    </source>
</evidence>